<organism evidence="1">
    <name type="scientific">Anguilla anguilla</name>
    <name type="common">European freshwater eel</name>
    <name type="synonym">Muraena anguilla</name>
    <dbReference type="NCBI Taxonomy" id="7936"/>
    <lineage>
        <taxon>Eukaryota</taxon>
        <taxon>Metazoa</taxon>
        <taxon>Chordata</taxon>
        <taxon>Craniata</taxon>
        <taxon>Vertebrata</taxon>
        <taxon>Euteleostomi</taxon>
        <taxon>Actinopterygii</taxon>
        <taxon>Neopterygii</taxon>
        <taxon>Teleostei</taxon>
        <taxon>Anguilliformes</taxon>
        <taxon>Anguillidae</taxon>
        <taxon>Anguilla</taxon>
    </lineage>
</organism>
<accession>A0A0E9XFG6</accession>
<dbReference type="AlphaFoldDB" id="A0A0E9XFG6"/>
<evidence type="ECO:0000313" key="1">
    <source>
        <dbReference type="EMBL" id="JAI01473.1"/>
    </source>
</evidence>
<sequence length="58" mass="6587">MCVCLKKNDCNKNIEINVVLFRCSPAAIDDAFKQCRCCSEFSILEANRFPCPRTRSLA</sequence>
<proteinExistence type="predicted"/>
<reference evidence="1" key="2">
    <citation type="journal article" date="2015" name="Fish Shellfish Immunol.">
        <title>Early steps in the European eel (Anguilla anguilla)-Vibrio vulnificus interaction in the gills: Role of the RtxA13 toxin.</title>
        <authorList>
            <person name="Callol A."/>
            <person name="Pajuelo D."/>
            <person name="Ebbesson L."/>
            <person name="Teles M."/>
            <person name="MacKenzie S."/>
            <person name="Amaro C."/>
        </authorList>
    </citation>
    <scope>NUCLEOTIDE SEQUENCE</scope>
</reference>
<protein>
    <submittedName>
        <fullName evidence="1">Uncharacterized protein</fullName>
    </submittedName>
</protein>
<dbReference type="EMBL" id="GBXM01007105">
    <property type="protein sequence ID" value="JAI01473.1"/>
    <property type="molecule type" value="Transcribed_RNA"/>
</dbReference>
<reference evidence="1" key="1">
    <citation type="submission" date="2014-11" db="EMBL/GenBank/DDBJ databases">
        <authorList>
            <person name="Amaro Gonzalez C."/>
        </authorList>
    </citation>
    <scope>NUCLEOTIDE SEQUENCE</scope>
</reference>
<name>A0A0E9XFG6_ANGAN</name>